<comment type="catalytic activity">
    <reaction evidence="1 8">
        <text>alpha-D-glucose = beta-D-glucose</text>
        <dbReference type="Rhea" id="RHEA:10264"/>
        <dbReference type="ChEBI" id="CHEBI:15903"/>
        <dbReference type="ChEBI" id="CHEBI:17925"/>
        <dbReference type="EC" id="5.1.3.3"/>
    </reaction>
</comment>
<evidence type="ECO:0000256" key="5">
    <source>
        <dbReference type="ARBA" id="ARBA00014165"/>
    </source>
</evidence>
<feature type="active site" description="Proton donor" evidence="9">
    <location>
        <position position="172"/>
    </location>
</feature>
<dbReference type="EMBL" id="CYXT01000004">
    <property type="protein sequence ID" value="CUM82693.1"/>
    <property type="molecule type" value="Genomic_DNA"/>
</dbReference>
<evidence type="ECO:0000256" key="1">
    <source>
        <dbReference type="ARBA" id="ARBA00001614"/>
    </source>
</evidence>
<dbReference type="GO" id="GO:0005737">
    <property type="term" value="C:cytoplasm"/>
    <property type="evidence" value="ECO:0007669"/>
    <property type="project" value="TreeGrafter"/>
</dbReference>
<dbReference type="GO" id="GO:0030246">
    <property type="term" value="F:carbohydrate binding"/>
    <property type="evidence" value="ECO:0007669"/>
    <property type="project" value="InterPro"/>
</dbReference>
<comment type="similarity">
    <text evidence="3 8">Belongs to the aldose epimerase family.</text>
</comment>
<feature type="binding site" evidence="10">
    <location>
        <position position="243"/>
    </location>
    <ligand>
        <name>beta-D-galactose</name>
        <dbReference type="ChEBI" id="CHEBI:27667"/>
    </ligand>
</feature>
<dbReference type="InterPro" id="IPR011013">
    <property type="entry name" value="Gal_mutarotase_sf_dom"/>
</dbReference>
<evidence type="ECO:0000256" key="4">
    <source>
        <dbReference type="ARBA" id="ARBA00013185"/>
    </source>
</evidence>
<proteinExistence type="inferred from homology"/>
<dbReference type="PANTHER" id="PTHR10091">
    <property type="entry name" value="ALDOSE-1-EPIMERASE"/>
    <property type="match status" value="1"/>
</dbReference>
<evidence type="ECO:0000313" key="13">
    <source>
        <dbReference type="Proteomes" id="UP000095598"/>
    </source>
</evidence>
<evidence type="ECO:0000256" key="10">
    <source>
        <dbReference type="PIRSR" id="PIRSR005096-2"/>
    </source>
</evidence>
<feature type="active site" description="Proton acceptor" evidence="9">
    <location>
        <position position="304"/>
    </location>
</feature>
<dbReference type="CDD" id="cd09019">
    <property type="entry name" value="galactose_mutarotase_like"/>
    <property type="match status" value="1"/>
</dbReference>
<evidence type="ECO:0000256" key="8">
    <source>
        <dbReference type="PIRNR" id="PIRNR005096"/>
    </source>
</evidence>
<dbReference type="PIRSF" id="PIRSF005096">
    <property type="entry name" value="GALM"/>
    <property type="match status" value="1"/>
</dbReference>
<evidence type="ECO:0000256" key="2">
    <source>
        <dbReference type="ARBA" id="ARBA00005028"/>
    </source>
</evidence>
<accession>A0A173RXE8</accession>
<evidence type="ECO:0000256" key="11">
    <source>
        <dbReference type="PIRSR" id="PIRSR005096-3"/>
    </source>
</evidence>
<dbReference type="Pfam" id="PF01263">
    <property type="entry name" value="Aldose_epim"/>
    <property type="match status" value="1"/>
</dbReference>
<dbReference type="RefSeq" id="WP_044924037.1">
    <property type="nucleotide sequence ID" value="NZ_CYXT01000004.1"/>
</dbReference>
<protein>
    <recommendedName>
        <fullName evidence="5 8">Aldose 1-epimerase</fullName>
        <ecNumber evidence="4 8">5.1.3.3</ecNumber>
    </recommendedName>
</protein>
<dbReference type="InterPro" id="IPR014718">
    <property type="entry name" value="GH-type_carb-bd"/>
</dbReference>
<organism evidence="12 13">
    <name type="scientific">Anaerostipes hadrus</name>
    <dbReference type="NCBI Taxonomy" id="649756"/>
    <lineage>
        <taxon>Bacteria</taxon>
        <taxon>Bacillati</taxon>
        <taxon>Bacillota</taxon>
        <taxon>Clostridia</taxon>
        <taxon>Lachnospirales</taxon>
        <taxon>Lachnospiraceae</taxon>
        <taxon>Anaerostipes</taxon>
    </lineage>
</organism>
<feature type="binding site" evidence="11">
    <location>
        <begin position="77"/>
        <end position="78"/>
    </location>
    <ligand>
        <name>beta-D-galactose</name>
        <dbReference type="ChEBI" id="CHEBI:27667"/>
    </ligand>
</feature>
<name>A0A173RXE8_ANAHA</name>
<dbReference type="GO" id="GO:0006006">
    <property type="term" value="P:glucose metabolic process"/>
    <property type="evidence" value="ECO:0007669"/>
    <property type="project" value="TreeGrafter"/>
</dbReference>
<keyword evidence="7 8" id="KW-0119">Carbohydrate metabolism</keyword>
<dbReference type="Proteomes" id="UP000095598">
    <property type="component" value="Unassembled WGS sequence"/>
</dbReference>
<evidence type="ECO:0000256" key="9">
    <source>
        <dbReference type="PIRSR" id="PIRSR005096-1"/>
    </source>
</evidence>
<feature type="binding site" evidence="11">
    <location>
        <begin position="172"/>
        <end position="174"/>
    </location>
    <ligand>
        <name>beta-D-galactose</name>
        <dbReference type="ChEBI" id="CHEBI:27667"/>
    </ligand>
</feature>
<keyword evidence="6 8" id="KW-0413">Isomerase</keyword>
<dbReference type="UniPathway" id="UPA00242"/>
<reference evidence="12 13" key="1">
    <citation type="submission" date="2015-09" db="EMBL/GenBank/DDBJ databases">
        <authorList>
            <consortium name="Pathogen Informatics"/>
        </authorList>
    </citation>
    <scope>NUCLEOTIDE SEQUENCE [LARGE SCALE GENOMIC DNA]</scope>
    <source>
        <strain evidence="12 13">2789STDY5608868</strain>
    </source>
</reference>
<dbReference type="GO" id="GO:0033499">
    <property type="term" value="P:galactose catabolic process via UDP-galactose, Leloir pathway"/>
    <property type="evidence" value="ECO:0007669"/>
    <property type="project" value="TreeGrafter"/>
</dbReference>
<dbReference type="GO" id="GO:0004034">
    <property type="term" value="F:aldose 1-epimerase activity"/>
    <property type="evidence" value="ECO:0007669"/>
    <property type="project" value="UniProtKB-EC"/>
</dbReference>
<dbReference type="Gene3D" id="2.70.98.10">
    <property type="match status" value="1"/>
</dbReference>
<dbReference type="AlphaFoldDB" id="A0A173RXE8"/>
<gene>
    <name evidence="12" type="primary">mro_2</name>
    <name evidence="12" type="ORF">ERS852425_00861</name>
</gene>
<dbReference type="InterPro" id="IPR018052">
    <property type="entry name" value="Ald1_epimerase_CS"/>
</dbReference>
<evidence type="ECO:0000256" key="7">
    <source>
        <dbReference type="ARBA" id="ARBA00023277"/>
    </source>
</evidence>
<dbReference type="SUPFAM" id="SSF74650">
    <property type="entry name" value="Galactose mutarotase-like"/>
    <property type="match status" value="1"/>
</dbReference>
<sequence>MMKVRMIEQRDNGVCLFELKNDEIKVITSNLGCHVLSVFTKDREGNFGDVVLGFENVEDCWHGDGSYMGAIAGRVANRIGDAKFELNGKTYELAANNGKNSLHGGIKGFNQKIFKYELLEDGIRFIYLSPDMEEGYPGSLYLKVVYRLCDNTLKMEYEAVSDQDTLINITNHSYFNLSAGKDKIYHHQLKVKADEIACVDENCLANGTFLKIENTPFDFKEFHEIGERINDDHEQLKLAGGYDHSFMVKDEDDQLVLYDKETGRKMTMTTTLPCIQVYTGNFLSGGCNGKGGKPYENRDGVALEAQFLPNSIHIEKEPKVILRKGEEYEAVTTYRFEVE</sequence>
<dbReference type="InterPro" id="IPR015443">
    <property type="entry name" value="Aldose_1-epimerase"/>
</dbReference>
<comment type="pathway">
    <text evidence="2 8">Carbohydrate metabolism; hexose metabolism.</text>
</comment>
<evidence type="ECO:0000256" key="6">
    <source>
        <dbReference type="ARBA" id="ARBA00023235"/>
    </source>
</evidence>
<dbReference type="InterPro" id="IPR008183">
    <property type="entry name" value="Aldose_1/G6P_1-epimerase"/>
</dbReference>
<dbReference type="PANTHER" id="PTHR10091:SF0">
    <property type="entry name" value="GALACTOSE MUTAROTASE"/>
    <property type="match status" value="1"/>
</dbReference>
<dbReference type="InterPro" id="IPR047215">
    <property type="entry name" value="Galactose_mutarotase-like"/>
</dbReference>
<dbReference type="EC" id="5.1.3.3" evidence="4 8"/>
<evidence type="ECO:0000256" key="3">
    <source>
        <dbReference type="ARBA" id="ARBA00006206"/>
    </source>
</evidence>
<evidence type="ECO:0000313" key="12">
    <source>
        <dbReference type="EMBL" id="CUM82693.1"/>
    </source>
</evidence>
<dbReference type="NCBIfam" id="NF008277">
    <property type="entry name" value="PRK11055.1"/>
    <property type="match status" value="1"/>
</dbReference>
<dbReference type="PROSITE" id="PS00545">
    <property type="entry name" value="ALDOSE_1_EPIMERASE"/>
    <property type="match status" value="1"/>
</dbReference>